<dbReference type="InterPro" id="IPR050474">
    <property type="entry name" value="Hel308_SKI2-like"/>
</dbReference>
<keyword evidence="8" id="KW-1185">Reference proteome</keyword>
<reference evidence="7 8" key="1">
    <citation type="submission" date="2015-01" db="EMBL/GenBank/DDBJ databases">
        <title>Desulfovibrio sp. JC271 draft genome sequence.</title>
        <authorList>
            <person name="Shivani Y."/>
            <person name="Subhash Y."/>
            <person name="Sasikala C."/>
            <person name="Ramana C.V."/>
        </authorList>
    </citation>
    <scope>NUCLEOTIDE SEQUENCE [LARGE SCALE GENOMIC DNA]</scope>
    <source>
        <strain evidence="7 8">JC271</strain>
    </source>
</reference>
<dbReference type="PATRIC" id="fig|1560234.3.peg.1137"/>
<accession>A0A1B7XMM4</accession>
<dbReference type="GO" id="GO:0003676">
    <property type="term" value="F:nucleic acid binding"/>
    <property type="evidence" value="ECO:0007669"/>
    <property type="project" value="InterPro"/>
</dbReference>
<dbReference type="Proteomes" id="UP000091979">
    <property type="component" value="Unassembled WGS sequence"/>
</dbReference>
<evidence type="ECO:0000256" key="2">
    <source>
        <dbReference type="ARBA" id="ARBA00022801"/>
    </source>
</evidence>
<dbReference type="PANTHER" id="PTHR47961:SF6">
    <property type="entry name" value="DNA-DIRECTED DNA POLYMERASE"/>
    <property type="match status" value="1"/>
</dbReference>
<evidence type="ECO:0000256" key="4">
    <source>
        <dbReference type="ARBA" id="ARBA00022840"/>
    </source>
</evidence>
<dbReference type="PROSITE" id="PS51192">
    <property type="entry name" value="HELICASE_ATP_BIND_1"/>
    <property type="match status" value="1"/>
</dbReference>
<keyword evidence="4" id="KW-0067">ATP-binding</keyword>
<keyword evidence="2" id="KW-0378">Hydrolase</keyword>
<dbReference type="SMART" id="SM00490">
    <property type="entry name" value="HELICc"/>
    <property type="match status" value="1"/>
</dbReference>
<gene>
    <name evidence="7" type="ORF">SP90_01330</name>
</gene>
<dbReference type="InterPro" id="IPR027417">
    <property type="entry name" value="P-loop_NTPase"/>
</dbReference>
<keyword evidence="3" id="KW-0347">Helicase</keyword>
<protein>
    <recommendedName>
        <fullName evidence="9">DEAD/DEAH box helicase</fullName>
    </recommendedName>
</protein>
<evidence type="ECO:0000313" key="8">
    <source>
        <dbReference type="Proteomes" id="UP000091979"/>
    </source>
</evidence>
<evidence type="ECO:0000259" key="6">
    <source>
        <dbReference type="PROSITE" id="PS51194"/>
    </source>
</evidence>
<dbReference type="PANTHER" id="PTHR47961">
    <property type="entry name" value="DNA POLYMERASE THETA, PUTATIVE (AFU_ORTHOLOGUE AFUA_1G05260)-RELATED"/>
    <property type="match status" value="1"/>
</dbReference>
<evidence type="ECO:0000313" key="7">
    <source>
        <dbReference type="EMBL" id="OBQ56756.1"/>
    </source>
</evidence>
<dbReference type="STRING" id="1560234.SP90_01330"/>
<sequence>MILSELQQWILSKEGLKEDIDSLCGYAASKEFQNLTPTEELEGYLPDWQRLLFAGSLLTASDSSKANEIALRIALPAILHSEDTKVIDAGASILTQLSNHRSVKLAVDKNFLLDGIKERVGVLARLLLERRELEQLVTPASGTSIMASRFQRTFWDRLNSASWVSASAPTASGKTYLVLQWLLNEFHMGKARLAVFIAPTRALVGEIERELIEMSASFGLKDLRVASLPLAALGNRCKPTILVFTQERLHVFLNYVKDNPQIDITIIDEAHKIGDRQRGVLLQDAIERLHTQTNCNKLIFLSPLTENPEVFVQGSSDQNNAIIPNETFTVVQNLIVAQQAPRTPANWELHLVRNEELLKIGNIELHARPDTQIKRLSYLALALGDESSGTLVYTNGAAEAEKVAQQIFDGLADTPQENEELKELSDFIKKTIHRRFLLASLVLKGVAFHYGNMPTLLRSELERLFRQGAIKFLVCTSTLVEGVNLACKTIVVRGPRKGSGNPMKPHDFWNLAGRAGRWGQDFSGNIVCIDVNRPQLWPDGVPKRSKYPVQRETDSVLHDQEKMLGYLQNRGSMKPSELDPQLEQVTAYAMSWQAREGTFLDSPSAKRLPEPYANSLDRTIKALFEHVDLPNELIARHPGVSSLSLQGLLDYFRTRNKPTEELLPSTPDSDDAYTNLIQIFYRINKSAYRAFYPPQAIPIFALITIEWMRGYPLGTIISNRIKYLRDRGKEVRLPQVIRNTMRDVEEVARFKAPKYLSAYMDVLRFYLQESGQEHLITEDIKFDVYLEFGVGTETLLSFIGLGLSRTSAVSLNDFLADDKMGEDDVFSWLQERHWESFDIPALVQREVSELLKRKERLAS</sequence>
<dbReference type="Pfam" id="PF00271">
    <property type="entry name" value="Helicase_C"/>
    <property type="match status" value="1"/>
</dbReference>
<dbReference type="GO" id="GO:0016787">
    <property type="term" value="F:hydrolase activity"/>
    <property type="evidence" value="ECO:0007669"/>
    <property type="project" value="UniProtKB-KW"/>
</dbReference>
<feature type="domain" description="Helicase C-terminal" evidence="6">
    <location>
        <begin position="375"/>
        <end position="586"/>
    </location>
</feature>
<dbReference type="SMART" id="SM00487">
    <property type="entry name" value="DEXDc"/>
    <property type="match status" value="1"/>
</dbReference>
<comment type="caution">
    <text evidence="7">The sequence shown here is derived from an EMBL/GenBank/DDBJ whole genome shotgun (WGS) entry which is preliminary data.</text>
</comment>
<dbReference type="InterPro" id="IPR001650">
    <property type="entry name" value="Helicase_C-like"/>
</dbReference>
<name>A0A1B7XMM4_9BACT</name>
<dbReference type="InterPro" id="IPR014001">
    <property type="entry name" value="Helicase_ATP-bd"/>
</dbReference>
<organism evidence="7 8">
    <name type="scientific">Halodesulfovibrio spirochaetisodalis</name>
    <dbReference type="NCBI Taxonomy" id="1560234"/>
    <lineage>
        <taxon>Bacteria</taxon>
        <taxon>Pseudomonadati</taxon>
        <taxon>Thermodesulfobacteriota</taxon>
        <taxon>Desulfovibrionia</taxon>
        <taxon>Desulfovibrionales</taxon>
        <taxon>Desulfovibrionaceae</taxon>
        <taxon>Halodesulfovibrio</taxon>
    </lineage>
</organism>
<dbReference type="RefSeq" id="WP_066851783.1">
    <property type="nucleotide sequence ID" value="NZ_JXMS01000002.1"/>
</dbReference>
<evidence type="ECO:0000259" key="5">
    <source>
        <dbReference type="PROSITE" id="PS51192"/>
    </source>
</evidence>
<dbReference type="Gene3D" id="3.40.50.300">
    <property type="entry name" value="P-loop containing nucleotide triphosphate hydrolases"/>
    <property type="match status" value="2"/>
</dbReference>
<proteinExistence type="predicted"/>
<dbReference type="AlphaFoldDB" id="A0A1B7XMM4"/>
<evidence type="ECO:0008006" key="9">
    <source>
        <dbReference type="Google" id="ProtNLM"/>
    </source>
</evidence>
<dbReference type="OrthoDB" id="9815222at2"/>
<evidence type="ECO:0000256" key="1">
    <source>
        <dbReference type="ARBA" id="ARBA00022741"/>
    </source>
</evidence>
<dbReference type="GO" id="GO:0004386">
    <property type="term" value="F:helicase activity"/>
    <property type="evidence" value="ECO:0007669"/>
    <property type="project" value="UniProtKB-KW"/>
</dbReference>
<dbReference type="GO" id="GO:0005524">
    <property type="term" value="F:ATP binding"/>
    <property type="evidence" value="ECO:0007669"/>
    <property type="project" value="UniProtKB-KW"/>
</dbReference>
<feature type="domain" description="Helicase ATP-binding" evidence="5">
    <location>
        <begin position="155"/>
        <end position="302"/>
    </location>
</feature>
<keyword evidence="1" id="KW-0547">Nucleotide-binding</keyword>
<dbReference type="EMBL" id="JXMS01000002">
    <property type="protein sequence ID" value="OBQ56756.1"/>
    <property type="molecule type" value="Genomic_DNA"/>
</dbReference>
<dbReference type="PROSITE" id="PS51194">
    <property type="entry name" value="HELICASE_CTER"/>
    <property type="match status" value="1"/>
</dbReference>
<dbReference type="InterPro" id="IPR011545">
    <property type="entry name" value="DEAD/DEAH_box_helicase_dom"/>
</dbReference>
<dbReference type="Pfam" id="PF00270">
    <property type="entry name" value="DEAD"/>
    <property type="match status" value="1"/>
</dbReference>
<evidence type="ECO:0000256" key="3">
    <source>
        <dbReference type="ARBA" id="ARBA00022806"/>
    </source>
</evidence>
<dbReference type="SUPFAM" id="SSF52540">
    <property type="entry name" value="P-loop containing nucleoside triphosphate hydrolases"/>
    <property type="match status" value="1"/>
</dbReference>